<dbReference type="SUPFAM" id="SSF56801">
    <property type="entry name" value="Acetyl-CoA synthetase-like"/>
    <property type="match status" value="1"/>
</dbReference>
<reference evidence="5 6" key="1">
    <citation type="submission" date="2018-11" db="EMBL/GenBank/DDBJ databases">
        <title>Trebonia kvetii gen.nov., sp.nov., a novel acidophilic actinobacterium, and proposal of the new actinobacterial family Treboniaceae fam. nov.</title>
        <authorList>
            <person name="Rapoport D."/>
            <person name="Sagova-Mareckova M."/>
            <person name="Sedlacek I."/>
            <person name="Provaznik J."/>
            <person name="Kralova S."/>
            <person name="Pavlinic D."/>
            <person name="Benes V."/>
            <person name="Kopecky J."/>
        </authorList>
    </citation>
    <scope>NUCLEOTIDE SEQUENCE [LARGE SCALE GENOMIC DNA]</scope>
    <source>
        <strain evidence="5 6">15Tr583</strain>
    </source>
</reference>
<dbReference type="InterPro" id="IPR045851">
    <property type="entry name" value="AMP-bd_C_sf"/>
</dbReference>
<accession>A0A6P2BVW9</accession>
<dbReference type="Pfam" id="PF13193">
    <property type="entry name" value="AMP-binding_C"/>
    <property type="match status" value="1"/>
</dbReference>
<dbReference type="InterPro" id="IPR025110">
    <property type="entry name" value="AMP-bd_C"/>
</dbReference>
<evidence type="ECO:0000256" key="1">
    <source>
        <dbReference type="ARBA" id="ARBA00006432"/>
    </source>
</evidence>
<dbReference type="InterPro" id="IPR020845">
    <property type="entry name" value="AMP-binding_CS"/>
</dbReference>
<dbReference type="OrthoDB" id="9803968at2"/>
<dbReference type="PANTHER" id="PTHR43201">
    <property type="entry name" value="ACYL-COA SYNTHETASE"/>
    <property type="match status" value="1"/>
</dbReference>
<dbReference type="InterPro" id="IPR000873">
    <property type="entry name" value="AMP-dep_synth/lig_dom"/>
</dbReference>
<dbReference type="Gene3D" id="3.30.300.30">
    <property type="match status" value="1"/>
</dbReference>
<dbReference type="PROSITE" id="PS00455">
    <property type="entry name" value="AMP_BINDING"/>
    <property type="match status" value="1"/>
</dbReference>
<feature type="domain" description="AMP-dependent synthetase/ligase" evidence="3">
    <location>
        <begin position="6"/>
        <end position="366"/>
    </location>
</feature>
<comment type="caution">
    <text evidence="5">The sequence shown here is derived from an EMBL/GenBank/DDBJ whole genome shotgun (WGS) entry which is preliminary data.</text>
</comment>
<keyword evidence="6" id="KW-1185">Reference proteome</keyword>
<dbReference type="PANTHER" id="PTHR43201:SF5">
    <property type="entry name" value="MEDIUM-CHAIN ACYL-COA LIGASE ACSF2, MITOCHONDRIAL"/>
    <property type="match status" value="1"/>
</dbReference>
<dbReference type="GO" id="GO:0006631">
    <property type="term" value="P:fatty acid metabolic process"/>
    <property type="evidence" value="ECO:0007669"/>
    <property type="project" value="TreeGrafter"/>
</dbReference>
<dbReference type="RefSeq" id="WP_145857450.1">
    <property type="nucleotide sequence ID" value="NZ_RPFW01000005.1"/>
</dbReference>
<dbReference type="AlphaFoldDB" id="A0A6P2BVW9"/>
<sequence length="517" mass="56417">MLRPDDHADQAPDTAAVIVPATGQRISYRTMVDQSRRLANVLRSRGLEPGHHVAIFMTNVPEYFEVVWAARRAGYYYTAINWHLTPGEVRYMLENSESKALIVSADLAGVAGQAAAGLPGLGLRLLVGADADAVPAGWEDYAATVGAAGTTPLGPELEGQAMLYSSGTTGRPKGIVHAKIDIARRFGDVEGDILWVNRYGLDPDTVTLNVGPLYHAAPLVSAMSTHRNGGTVVLPPRFDAEQTLQAIERYRVTYAQFVPTMFIRLLRLPEEVRRRYDVSSLRAIAHSAAPCPVEVKRRMIEWFGPVISEYYSATEAAGHVSIRSEEWLEHPGSVGRVAPGSVAITDDAGRELPPGEDGIIWFTRPANKFAYHGDPDKSAAMYNDKGWAKMGDIGHLDSGGYLFITGRSDHTIISGGVNIYPREIEDLLIEHPAVDDVAVIGVPDDEYGESVQAVVTLREGYTGGVVLERDIIDWTRARLAHYKCPKSVIVVGSLPRSVAGKMMKHRLIEQLKQASCT</sequence>
<dbReference type="Pfam" id="PF00501">
    <property type="entry name" value="AMP-binding"/>
    <property type="match status" value="1"/>
</dbReference>
<dbReference type="EMBL" id="RPFW01000005">
    <property type="protein sequence ID" value="TVZ02441.1"/>
    <property type="molecule type" value="Genomic_DNA"/>
</dbReference>
<evidence type="ECO:0000259" key="3">
    <source>
        <dbReference type="Pfam" id="PF00501"/>
    </source>
</evidence>
<evidence type="ECO:0000259" key="4">
    <source>
        <dbReference type="Pfam" id="PF13193"/>
    </source>
</evidence>
<keyword evidence="2" id="KW-0436">Ligase</keyword>
<dbReference type="Gene3D" id="3.40.50.12780">
    <property type="entry name" value="N-terminal domain of ligase-like"/>
    <property type="match status" value="1"/>
</dbReference>
<feature type="domain" description="AMP-binding enzyme C-terminal" evidence="4">
    <location>
        <begin position="423"/>
        <end position="501"/>
    </location>
</feature>
<dbReference type="InterPro" id="IPR042099">
    <property type="entry name" value="ANL_N_sf"/>
</dbReference>
<dbReference type="Proteomes" id="UP000460272">
    <property type="component" value="Unassembled WGS sequence"/>
</dbReference>
<proteinExistence type="inferred from homology"/>
<gene>
    <name evidence="5" type="ORF">EAS64_26965</name>
</gene>
<dbReference type="GO" id="GO:0031956">
    <property type="term" value="F:medium-chain fatty acid-CoA ligase activity"/>
    <property type="evidence" value="ECO:0007669"/>
    <property type="project" value="TreeGrafter"/>
</dbReference>
<protein>
    <submittedName>
        <fullName evidence="5">Acyl-CoA synthetase</fullName>
    </submittedName>
</protein>
<evidence type="ECO:0000313" key="5">
    <source>
        <dbReference type="EMBL" id="TVZ02441.1"/>
    </source>
</evidence>
<evidence type="ECO:0000256" key="2">
    <source>
        <dbReference type="ARBA" id="ARBA00022598"/>
    </source>
</evidence>
<organism evidence="5 6">
    <name type="scientific">Trebonia kvetii</name>
    <dbReference type="NCBI Taxonomy" id="2480626"/>
    <lineage>
        <taxon>Bacteria</taxon>
        <taxon>Bacillati</taxon>
        <taxon>Actinomycetota</taxon>
        <taxon>Actinomycetes</taxon>
        <taxon>Streptosporangiales</taxon>
        <taxon>Treboniaceae</taxon>
        <taxon>Trebonia</taxon>
    </lineage>
</organism>
<comment type="similarity">
    <text evidence="1">Belongs to the ATP-dependent AMP-binding enzyme family.</text>
</comment>
<evidence type="ECO:0000313" key="6">
    <source>
        <dbReference type="Proteomes" id="UP000460272"/>
    </source>
</evidence>
<name>A0A6P2BVW9_9ACTN</name>